<dbReference type="InterPro" id="IPR004812">
    <property type="entry name" value="Efflux_drug-R_Bcr/CmlA"/>
</dbReference>
<dbReference type="InterPro" id="IPR011701">
    <property type="entry name" value="MFS"/>
</dbReference>
<dbReference type="Pfam" id="PF07690">
    <property type="entry name" value="MFS_1"/>
    <property type="match status" value="1"/>
</dbReference>
<feature type="transmembrane region" description="Helical" evidence="8">
    <location>
        <begin position="85"/>
        <end position="104"/>
    </location>
</feature>
<evidence type="ECO:0000313" key="9">
    <source>
        <dbReference type="EMBL" id="QQD24841.1"/>
    </source>
</evidence>
<evidence type="ECO:0000256" key="3">
    <source>
        <dbReference type="ARBA" id="ARBA00022448"/>
    </source>
</evidence>
<feature type="transmembrane region" description="Helical" evidence="8">
    <location>
        <begin position="174"/>
        <end position="194"/>
    </location>
</feature>
<evidence type="ECO:0000256" key="8">
    <source>
        <dbReference type="RuleBase" id="RU365088"/>
    </source>
</evidence>
<dbReference type="GO" id="GO:1990961">
    <property type="term" value="P:xenobiotic detoxification by transmembrane export across the plasma membrane"/>
    <property type="evidence" value="ECO:0007669"/>
    <property type="project" value="InterPro"/>
</dbReference>
<feature type="transmembrane region" description="Helical" evidence="8">
    <location>
        <begin position="377"/>
        <end position="397"/>
    </location>
</feature>
<feature type="transmembrane region" description="Helical" evidence="8">
    <location>
        <begin position="12"/>
        <end position="34"/>
    </location>
</feature>
<dbReference type="PROSITE" id="PS00216">
    <property type="entry name" value="SUGAR_TRANSPORT_1"/>
    <property type="match status" value="1"/>
</dbReference>
<protein>
    <recommendedName>
        <fullName evidence="8">Bcr/CflA family efflux transporter</fullName>
    </recommendedName>
</protein>
<dbReference type="NCBIfam" id="TIGR00710">
    <property type="entry name" value="efflux_Bcr_CflA"/>
    <property type="match status" value="1"/>
</dbReference>
<dbReference type="GO" id="GO:0042910">
    <property type="term" value="F:xenobiotic transmembrane transporter activity"/>
    <property type="evidence" value="ECO:0007669"/>
    <property type="project" value="InterPro"/>
</dbReference>
<dbReference type="GO" id="GO:0015385">
    <property type="term" value="F:sodium:proton antiporter activity"/>
    <property type="evidence" value="ECO:0007669"/>
    <property type="project" value="TreeGrafter"/>
</dbReference>
<reference evidence="9 10" key="1">
    <citation type="submission" date="2019-11" db="EMBL/GenBank/DDBJ databases">
        <title>Venatorbacter sp. nov. a predator of Campylobacter and other Gram-negative bacteria.</title>
        <authorList>
            <person name="Saeedi A."/>
            <person name="Cummings N.J."/>
            <person name="Connerton I.F."/>
            <person name="Connerton P.L."/>
        </authorList>
    </citation>
    <scope>NUCLEOTIDE SEQUENCE [LARGE SCALE GENOMIC DNA]</scope>
    <source>
        <strain evidence="9">XL5</strain>
    </source>
</reference>
<proteinExistence type="inferred from homology"/>
<accession>A0A9E8JQA2</accession>
<dbReference type="PANTHER" id="PTHR23502">
    <property type="entry name" value="MAJOR FACILITATOR SUPERFAMILY"/>
    <property type="match status" value="1"/>
</dbReference>
<evidence type="ECO:0000256" key="2">
    <source>
        <dbReference type="ARBA" id="ARBA00006236"/>
    </source>
</evidence>
<keyword evidence="7 8" id="KW-0472">Membrane</keyword>
<dbReference type="InterPro" id="IPR020846">
    <property type="entry name" value="MFS_dom"/>
</dbReference>
<feature type="transmembrane region" description="Helical" evidence="8">
    <location>
        <begin position="351"/>
        <end position="371"/>
    </location>
</feature>
<keyword evidence="3 8" id="KW-0813">Transport</keyword>
<dbReference type="SUPFAM" id="SSF103473">
    <property type="entry name" value="MFS general substrate transporter"/>
    <property type="match status" value="1"/>
</dbReference>
<evidence type="ECO:0000256" key="7">
    <source>
        <dbReference type="ARBA" id="ARBA00023136"/>
    </source>
</evidence>
<dbReference type="GO" id="GO:0005886">
    <property type="term" value="C:plasma membrane"/>
    <property type="evidence" value="ECO:0007669"/>
    <property type="project" value="UniProtKB-SubCell"/>
</dbReference>
<dbReference type="InterPro" id="IPR005829">
    <property type="entry name" value="Sugar_transporter_CS"/>
</dbReference>
<dbReference type="PANTHER" id="PTHR23502:SF132">
    <property type="entry name" value="POLYAMINE TRANSPORTER 2-RELATED"/>
    <property type="match status" value="1"/>
</dbReference>
<dbReference type="KEGG" id="vcw:GJQ55_10335"/>
<keyword evidence="8" id="KW-0997">Cell inner membrane</keyword>
<evidence type="ECO:0000256" key="5">
    <source>
        <dbReference type="ARBA" id="ARBA00022692"/>
    </source>
</evidence>
<feature type="transmembrane region" description="Helical" evidence="8">
    <location>
        <begin position="223"/>
        <end position="244"/>
    </location>
</feature>
<evidence type="ECO:0000256" key="6">
    <source>
        <dbReference type="ARBA" id="ARBA00022989"/>
    </source>
</evidence>
<dbReference type="Gene3D" id="1.20.1720.10">
    <property type="entry name" value="Multidrug resistance protein D"/>
    <property type="match status" value="1"/>
</dbReference>
<name>A0A9E8JQA2_9GAMM</name>
<dbReference type="CDD" id="cd17320">
    <property type="entry name" value="MFS_MdfA_MDR_like"/>
    <property type="match status" value="1"/>
</dbReference>
<keyword evidence="4" id="KW-1003">Cell membrane</keyword>
<keyword evidence="5 8" id="KW-0812">Transmembrane</keyword>
<dbReference type="InterPro" id="IPR036259">
    <property type="entry name" value="MFS_trans_sf"/>
</dbReference>
<feature type="transmembrane region" description="Helical" evidence="8">
    <location>
        <begin position="54"/>
        <end position="73"/>
    </location>
</feature>
<feature type="transmembrane region" description="Helical" evidence="8">
    <location>
        <begin position="143"/>
        <end position="168"/>
    </location>
</feature>
<gene>
    <name evidence="9" type="ORF">GJQ55_10335</name>
</gene>
<feature type="transmembrane region" description="Helical" evidence="8">
    <location>
        <begin position="285"/>
        <end position="307"/>
    </location>
</feature>
<dbReference type="AlphaFoldDB" id="A0A9E8JQA2"/>
<feature type="transmembrane region" description="Helical" evidence="8">
    <location>
        <begin position="313"/>
        <end position="339"/>
    </location>
</feature>
<comment type="similarity">
    <text evidence="2 8">Belongs to the major facilitator superfamily. Bcr/CmlA family.</text>
</comment>
<dbReference type="EMBL" id="CP046056">
    <property type="protein sequence ID" value="QQD24841.1"/>
    <property type="molecule type" value="Genomic_DNA"/>
</dbReference>
<organism evidence="9 10">
    <name type="scientific">Venatoribacter cucullus</name>
    <dbReference type="NCBI Taxonomy" id="2661630"/>
    <lineage>
        <taxon>Bacteria</taxon>
        <taxon>Pseudomonadati</taxon>
        <taxon>Pseudomonadota</taxon>
        <taxon>Gammaproteobacteria</taxon>
        <taxon>Oceanospirillales</taxon>
        <taxon>Oceanospirillaceae</taxon>
        <taxon>Venatoribacter</taxon>
    </lineage>
</organism>
<keyword evidence="6 8" id="KW-1133">Transmembrane helix</keyword>
<keyword evidence="10" id="KW-1185">Reference proteome</keyword>
<evidence type="ECO:0000256" key="1">
    <source>
        <dbReference type="ARBA" id="ARBA00004651"/>
    </source>
</evidence>
<dbReference type="Proteomes" id="UP000596074">
    <property type="component" value="Chromosome"/>
</dbReference>
<evidence type="ECO:0000256" key="4">
    <source>
        <dbReference type="ARBA" id="ARBA00022475"/>
    </source>
</evidence>
<feature type="transmembrane region" description="Helical" evidence="8">
    <location>
        <begin position="110"/>
        <end position="131"/>
    </location>
</feature>
<feature type="transmembrane region" description="Helical" evidence="8">
    <location>
        <begin position="256"/>
        <end position="273"/>
    </location>
</feature>
<sequence>MAALFLFHRIPMPALTLPLPVLLAMLTAISPLAVDMYLPAMAMMASDLHTDIHWVELSVSAYLIGFAIGQLSGGPLSDRWGRKPLIISGLLIFTLSSFFLISTADLTQLLWLRVLQALGGGLATVNAAAIVRDLFRGADVARTLSMVAMITMMAPLLAPVLGAITLNFSGWRTIFLTLTAYGGIALLLLSWQLPESHPPAARHKRWPWQDYRRVIGHPRARRILLALSLSYSGMFIFITASPYLYLEHFGQSPERFPWLFGANILVMMAMNRLNIALLNRYHSQVILRAGLILQAACASLLVLGFALQPQVSLWLILPLIMVFIGSLGLIGANAIAMVLHHFRDISATANALAGVLQFCGGALAGLIWSQLHDGSPLPMVGLMLVTAALALLMLFHLPAEQPADSNEPVH</sequence>
<evidence type="ECO:0000313" key="10">
    <source>
        <dbReference type="Proteomes" id="UP000596074"/>
    </source>
</evidence>
<comment type="subcellular location">
    <subcellularLocation>
        <location evidence="8">Cell inner membrane</location>
        <topology evidence="8">Multi-pass membrane protein</topology>
    </subcellularLocation>
    <subcellularLocation>
        <location evidence="1">Cell membrane</location>
        <topology evidence="1">Multi-pass membrane protein</topology>
    </subcellularLocation>
</comment>
<dbReference type="PROSITE" id="PS50850">
    <property type="entry name" value="MFS"/>
    <property type="match status" value="1"/>
</dbReference>